<dbReference type="Gene3D" id="3.40.190.10">
    <property type="entry name" value="Periplasmic binding protein-like II"/>
    <property type="match status" value="2"/>
</dbReference>
<keyword evidence="1" id="KW-0812">Transmembrane</keyword>
<proteinExistence type="predicted"/>
<evidence type="ECO:0000313" key="3">
    <source>
        <dbReference type="Proteomes" id="UP000428328"/>
    </source>
</evidence>
<sequence length="315" mass="35180">MSMLPGMGQRLPSLSAVRQSGNEFYMKQPLEIGMSSVTVLRKRSLRWLSGRRRPMPGRGSLFYWAACMVILLWTILASPGLAASAAAPANPQAEPTMVFTSFPCQGMGVLFERILREAYGELGYSVVIRRVPAERALVMANAGLVDGEAARVPVIELRNPDLIKVPTPLYVNRVAAFTRGKDIDLEAGWDSLRQYRIGCLLGYKYINKQTQGMERVMVPSYEQLFALLRKGRVDIVVAEYLDAMSNILKEDDFQVLQPFLAENPMYHYLNKKNAALVPKVDAVLRRMLADGRMDAILRDVEVSLGCPDLDCPVNH</sequence>
<dbReference type="KEGG" id="psel:GM415_07610"/>
<dbReference type="AlphaFoldDB" id="A0A6I6JB50"/>
<keyword evidence="1" id="KW-0472">Membrane</keyword>
<dbReference type="PANTHER" id="PTHR35936">
    <property type="entry name" value="MEMBRANE-BOUND LYTIC MUREIN TRANSGLYCOSYLASE F"/>
    <property type="match status" value="1"/>
</dbReference>
<evidence type="ECO:0000256" key="1">
    <source>
        <dbReference type="SAM" id="Phobius"/>
    </source>
</evidence>
<dbReference type="PANTHER" id="PTHR35936:SF35">
    <property type="entry name" value="L-CYSTINE-BINDING PROTEIN TCYJ"/>
    <property type="match status" value="1"/>
</dbReference>
<dbReference type="SUPFAM" id="SSF53850">
    <property type="entry name" value="Periplasmic binding protein-like II"/>
    <property type="match status" value="1"/>
</dbReference>
<feature type="transmembrane region" description="Helical" evidence="1">
    <location>
        <begin position="61"/>
        <end position="82"/>
    </location>
</feature>
<protein>
    <submittedName>
        <fullName evidence="2">Transporter substrate-binding domain-containing protein</fullName>
    </submittedName>
</protein>
<name>A0A6I6JB50_9BACT</name>
<accession>A0A6I6JB50</accession>
<organism evidence="2 3">
    <name type="scientific">Pseudodesulfovibrio cashew</name>
    <dbReference type="NCBI Taxonomy" id="2678688"/>
    <lineage>
        <taxon>Bacteria</taxon>
        <taxon>Pseudomonadati</taxon>
        <taxon>Thermodesulfobacteriota</taxon>
        <taxon>Desulfovibrionia</taxon>
        <taxon>Desulfovibrionales</taxon>
        <taxon>Desulfovibrionaceae</taxon>
    </lineage>
</organism>
<dbReference type="EMBL" id="CP046400">
    <property type="protein sequence ID" value="QGY39996.1"/>
    <property type="molecule type" value="Genomic_DNA"/>
</dbReference>
<reference evidence="2 3" key="1">
    <citation type="submission" date="2019-11" db="EMBL/GenBank/DDBJ databases">
        <authorList>
            <person name="Zheng R.K."/>
            <person name="Sun C.M."/>
        </authorList>
    </citation>
    <scope>NUCLEOTIDE SEQUENCE [LARGE SCALE GENOMIC DNA]</scope>
    <source>
        <strain evidence="2 3">SRB007</strain>
    </source>
</reference>
<evidence type="ECO:0000313" key="2">
    <source>
        <dbReference type="EMBL" id="QGY39996.1"/>
    </source>
</evidence>
<keyword evidence="1" id="KW-1133">Transmembrane helix</keyword>
<keyword evidence="3" id="KW-1185">Reference proteome</keyword>
<dbReference type="Proteomes" id="UP000428328">
    <property type="component" value="Chromosome"/>
</dbReference>
<gene>
    <name evidence="2" type="ORF">GM415_07610</name>
</gene>